<comment type="similarity">
    <text evidence="1 5">Belongs to the thiolase-like superfamily. Thiolase family.</text>
</comment>
<evidence type="ECO:0000313" key="8">
    <source>
        <dbReference type="EMBL" id="PPA73875.1"/>
    </source>
</evidence>
<keyword evidence="2 5" id="KW-0808">Transferase</keyword>
<dbReference type="AlphaFoldDB" id="A0A2S5GLV2"/>
<evidence type="ECO:0000256" key="4">
    <source>
        <dbReference type="PIRSR" id="PIRSR000429-1"/>
    </source>
</evidence>
<keyword evidence="3 5" id="KW-0012">Acyltransferase</keyword>
<dbReference type="InterPro" id="IPR020617">
    <property type="entry name" value="Thiolase_C"/>
</dbReference>
<dbReference type="NCBIfam" id="TIGR01930">
    <property type="entry name" value="AcCoA-C-Actrans"/>
    <property type="match status" value="1"/>
</dbReference>
<dbReference type="SUPFAM" id="SSF53901">
    <property type="entry name" value="Thiolase-like"/>
    <property type="match status" value="1"/>
</dbReference>
<dbReference type="OrthoDB" id="8523144at2"/>
<protein>
    <submittedName>
        <fullName evidence="8">Steroid 3-ketoacyl-CoA thiolase</fullName>
    </submittedName>
</protein>
<dbReference type="CDD" id="cd00751">
    <property type="entry name" value="thiolase"/>
    <property type="match status" value="1"/>
</dbReference>
<evidence type="ECO:0000256" key="2">
    <source>
        <dbReference type="ARBA" id="ARBA00022679"/>
    </source>
</evidence>
<evidence type="ECO:0000256" key="1">
    <source>
        <dbReference type="ARBA" id="ARBA00010982"/>
    </source>
</evidence>
<dbReference type="InterPro" id="IPR002155">
    <property type="entry name" value="Thiolase"/>
</dbReference>
<dbReference type="GO" id="GO:0003988">
    <property type="term" value="F:acetyl-CoA C-acyltransferase activity"/>
    <property type="evidence" value="ECO:0007669"/>
    <property type="project" value="UniProtKB-ARBA"/>
</dbReference>
<dbReference type="EMBL" id="PREU01000012">
    <property type="protein sequence ID" value="PPA73875.1"/>
    <property type="molecule type" value="Genomic_DNA"/>
</dbReference>
<proteinExistence type="inferred from homology"/>
<evidence type="ECO:0000313" key="9">
    <source>
        <dbReference type="Proteomes" id="UP000239990"/>
    </source>
</evidence>
<evidence type="ECO:0000259" key="7">
    <source>
        <dbReference type="Pfam" id="PF02803"/>
    </source>
</evidence>
<feature type="domain" description="Thiolase C-terminal" evidence="7">
    <location>
        <begin position="262"/>
        <end position="383"/>
    </location>
</feature>
<evidence type="ECO:0000259" key="6">
    <source>
        <dbReference type="Pfam" id="PF00108"/>
    </source>
</evidence>
<feature type="active site" description="Acyl-thioester intermediate" evidence="4">
    <location>
        <position position="89"/>
    </location>
</feature>
<feature type="active site" description="Proton acceptor" evidence="4">
    <location>
        <position position="370"/>
    </location>
</feature>
<accession>A0A2S5GLV2</accession>
<dbReference type="Pfam" id="PF02803">
    <property type="entry name" value="Thiolase_C"/>
    <property type="match status" value="1"/>
</dbReference>
<reference evidence="8 9" key="1">
    <citation type="submission" date="2018-02" db="EMBL/GenBank/DDBJ databases">
        <title>Draft Genome of Achromobacter spanius stain 6.</title>
        <authorList>
            <person name="Gunasekera T.S."/>
            <person name="Radwan O."/>
            <person name="Ruiz O.N."/>
        </authorList>
    </citation>
    <scope>NUCLEOTIDE SEQUENCE [LARGE SCALE GENOMIC DNA]</scope>
    <source>
        <strain evidence="8 9">6</strain>
    </source>
</reference>
<dbReference type="PIRSF" id="PIRSF000429">
    <property type="entry name" value="Ac-CoA_Ac_transf"/>
    <property type="match status" value="1"/>
</dbReference>
<dbReference type="PROSITE" id="PS00737">
    <property type="entry name" value="THIOLASE_2"/>
    <property type="match status" value="1"/>
</dbReference>
<feature type="active site" description="Proton acceptor" evidence="4">
    <location>
        <position position="340"/>
    </location>
</feature>
<organism evidence="8 9">
    <name type="scientific">Achromobacter spanius</name>
    <dbReference type="NCBI Taxonomy" id="217203"/>
    <lineage>
        <taxon>Bacteria</taxon>
        <taxon>Pseudomonadati</taxon>
        <taxon>Pseudomonadota</taxon>
        <taxon>Betaproteobacteria</taxon>
        <taxon>Burkholderiales</taxon>
        <taxon>Alcaligenaceae</taxon>
        <taxon>Achromobacter</taxon>
    </lineage>
</organism>
<comment type="caution">
    <text evidence="8">The sequence shown here is derived from an EMBL/GenBank/DDBJ whole genome shotgun (WGS) entry which is preliminary data.</text>
</comment>
<evidence type="ECO:0000256" key="3">
    <source>
        <dbReference type="ARBA" id="ARBA00023315"/>
    </source>
</evidence>
<dbReference type="InterPro" id="IPR020613">
    <property type="entry name" value="Thiolase_CS"/>
</dbReference>
<dbReference type="RefSeq" id="WP_104145030.1">
    <property type="nucleotide sequence ID" value="NZ_PREU01000012.1"/>
</dbReference>
<dbReference type="Pfam" id="PF00108">
    <property type="entry name" value="Thiolase_N"/>
    <property type="match status" value="1"/>
</dbReference>
<gene>
    <name evidence="8" type="ORF">C4E15_22950</name>
</gene>
<sequence>MNDAVIVEAVRTPFGRRGGWWADTRPDTLLAQTVDGLLARAGLPGDKVEDLIAGCVSQAGEQGANVGRLAALLSGVPATVPGVTLNRMCGSSQQAVHFGAQAIAAGDMRYVVAGGVESMSRVPMFLDVTLGQGEFKGFESLNPALLERHALVHQIESAERIADHWTLSQADMDDWARESHARAWAAARAGLHAELLPSPQDAAHRDEGIREKTDAARMAAMAPAMRPAGQGGVTAANASQLADGAAAVLLADRDTALSDGLRPRARFLARVVVGSDPVMQLTGVIPAARQALARAGLALEDIDWIEINEAFASVVLAWQRELDAKPARVNPWGGAIAHGHPLGATGAGLMAKMLAGLEATEGEIGMQLMCIGHGMATATIIQRL</sequence>
<dbReference type="Gene3D" id="3.40.47.10">
    <property type="match status" value="2"/>
</dbReference>
<dbReference type="PANTHER" id="PTHR43365">
    <property type="entry name" value="BLR7806 PROTEIN"/>
    <property type="match status" value="1"/>
</dbReference>
<name>A0A2S5GLV2_9BURK</name>
<dbReference type="InterPro" id="IPR020616">
    <property type="entry name" value="Thiolase_N"/>
</dbReference>
<evidence type="ECO:0000256" key="5">
    <source>
        <dbReference type="RuleBase" id="RU003557"/>
    </source>
</evidence>
<dbReference type="Proteomes" id="UP000239990">
    <property type="component" value="Unassembled WGS sequence"/>
</dbReference>
<feature type="domain" description="Thiolase N-terminal" evidence="6">
    <location>
        <begin position="5"/>
        <end position="253"/>
    </location>
</feature>
<dbReference type="PANTHER" id="PTHR43365:SF1">
    <property type="entry name" value="ACETYL-COA C-ACYLTRANSFERASE"/>
    <property type="match status" value="1"/>
</dbReference>
<dbReference type="InterPro" id="IPR016039">
    <property type="entry name" value="Thiolase-like"/>
</dbReference>